<evidence type="ECO:0000313" key="3">
    <source>
        <dbReference type="Proteomes" id="UP001176941"/>
    </source>
</evidence>
<evidence type="ECO:0000256" key="1">
    <source>
        <dbReference type="SAM" id="MobiDB-lite"/>
    </source>
</evidence>
<protein>
    <submittedName>
        <fullName evidence="2">Uncharacterized protein</fullName>
    </submittedName>
</protein>
<proteinExistence type="predicted"/>
<gene>
    <name evidence="2" type="ORF">MRATA1EN1_LOCUS27962</name>
</gene>
<evidence type="ECO:0000313" key="2">
    <source>
        <dbReference type="EMBL" id="CAI9179000.1"/>
    </source>
</evidence>
<accession>A0ABN9A005</accession>
<keyword evidence="3" id="KW-1185">Reference proteome</keyword>
<feature type="region of interest" description="Disordered" evidence="1">
    <location>
        <begin position="33"/>
        <end position="122"/>
    </location>
</feature>
<reference evidence="2" key="1">
    <citation type="submission" date="2023-04" db="EMBL/GenBank/DDBJ databases">
        <authorList>
            <consortium name="ELIXIR-Norway"/>
        </authorList>
    </citation>
    <scope>NUCLEOTIDE SEQUENCE [LARGE SCALE GENOMIC DNA]</scope>
</reference>
<name>A0ABN9A005_RANTA</name>
<feature type="region of interest" description="Disordered" evidence="1">
    <location>
        <begin position="1"/>
        <end position="20"/>
    </location>
</feature>
<dbReference type="Proteomes" id="UP001176941">
    <property type="component" value="Chromosome 8"/>
</dbReference>
<organism evidence="2 3">
    <name type="scientific">Rangifer tarandus platyrhynchus</name>
    <name type="common">Svalbard reindeer</name>
    <dbReference type="NCBI Taxonomy" id="3082113"/>
    <lineage>
        <taxon>Eukaryota</taxon>
        <taxon>Metazoa</taxon>
        <taxon>Chordata</taxon>
        <taxon>Craniata</taxon>
        <taxon>Vertebrata</taxon>
        <taxon>Euteleostomi</taxon>
        <taxon>Mammalia</taxon>
        <taxon>Eutheria</taxon>
        <taxon>Laurasiatheria</taxon>
        <taxon>Artiodactyla</taxon>
        <taxon>Ruminantia</taxon>
        <taxon>Pecora</taxon>
        <taxon>Cervidae</taxon>
        <taxon>Odocoileinae</taxon>
        <taxon>Rangifer</taxon>
    </lineage>
</organism>
<dbReference type="EMBL" id="OX459944">
    <property type="protein sequence ID" value="CAI9179000.1"/>
    <property type="molecule type" value="Genomic_DNA"/>
</dbReference>
<sequence>MALLLFGTSTPGHPRTRGRRGHLALERCPETASFPAFPCSDLRLSTSSGPSRRARGESTPPKISPRDHQKPGETTPRPGGGSRCTAGAHPLGWTRVSGSSRRGRARGVLTEPGDPPPLPVCSSARAAAALPGASVRSAGRS</sequence>